<accession>A0A448ZMQ3</accession>
<dbReference type="Gene3D" id="3.40.50.620">
    <property type="entry name" value="HUPs"/>
    <property type="match status" value="1"/>
</dbReference>
<feature type="domain" description="DUF218" evidence="2">
    <location>
        <begin position="205"/>
        <end position="259"/>
    </location>
</feature>
<dbReference type="InterPro" id="IPR014729">
    <property type="entry name" value="Rossmann-like_a/b/a_fold"/>
</dbReference>
<dbReference type="CDD" id="cd06259">
    <property type="entry name" value="YdcF-like"/>
    <property type="match status" value="1"/>
</dbReference>
<sequence length="369" mass="40981">MTIPRHLRQRSEFLTSLEKRRRRWSFRHSVVLGILSLALVGCLRYLAVPLAYDYSPLHSTRMQTNTDSYSGERLFDSPGDVPMDLIRSFDAILVLGGGKPRAIDRPPVYVERRCDDAMEIVRTRSESYANDTKHKHKHKHHGAKEVDHQLPILCLSAGTAHMPQLLSADGLPIWESTACAAYILRESHRTNNGTGASLGTTPSLIPPESIFVETSSYDTIGNAYFARTSHTDQNGWRKLLVITNEFHMARTRAIFDWIFSIPPAVAMGVAAGGFGEGFPAYDLYYLESPNVGMAREAIAARKEREASSARSVDALSKKYSHSLGDVYRFLTHDHALYAASPLVDRGKATAADILEDSVNDAVKKSYGLS</sequence>
<keyword evidence="4" id="KW-1185">Reference proteome</keyword>
<feature type="transmembrane region" description="Helical" evidence="1">
    <location>
        <begin position="29"/>
        <end position="52"/>
    </location>
</feature>
<keyword evidence="1" id="KW-0472">Membrane</keyword>
<dbReference type="GO" id="GO:0005886">
    <property type="term" value="C:plasma membrane"/>
    <property type="evidence" value="ECO:0007669"/>
    <property type="project" value="TreeGrafter"/>
</dbReference>
<dbReference type="AlphaFoldDB" id="A0A448ZMQ3"/>
<dbReference type="PANTHER" id="PTHR30336">
    <property type="entry name" value="INNER MEMBRANE PROTEIN, PROBABLE PERMEASE"/>
    <property type="match status" value="1"/>
</dbReference>
<dbReference type="PANTHER" id="PTHR30336:SF20">
    <property type="entry name" value="DUF218 DOMAIN-CONTAINING PROTEIN"/>
    <property type="match status" value="1"/>
</dbReference>
<dbReference type="EMBL" id="CAACVS010000532">
    <property type="protein sequence ID" value="VEU43312.1"/>
    <property type="molecule type" value="Genomic_DNA"/>
</dbReference>
<dbReference type="InterPro" id="IPR051599">
    <property type="entry name" value="Cell_Envelope_Assoc"/>
</dbReference>
<reference evidence="3 4" key="1">
    <citation type="submission" date="2019-01" db="EMBL/GenBank/DDBJ databases">
        <authorList>
            <person name="Ferrante I. M."/>
        </authorList>
    </citation>
    <scope>NUCLEOTIDE SEQUENCE [LARGE SCALE GENOMIC DNA]</scope>
    <source>
        <strain evidence="3 4">B856</strain>
    </source>
</reference>
<keyword evidence="1" id="KW-1133">Transmembrane helix</keyword>
<gene>
    <name evidence="3" type="ORF">PSNMU_V1.4_AUG-EV-PASAV3_0102230</name>
</gene>
<dbReference type="Pfam" id="PF02698">
    <property type="entry name" value="DUF218"/>
    <property type="match status" value="1"/>
</dbReference>
<dbReference type="OrthoDB" id="10055554at2759"/>
<organism evidence="3 4">
    <name type="scientific">Pseudo-nitzschia multistriata</name>
    <dbReference type="NCBI Taxonomy" id="183589"/>
    <lineage>
        <taxon>Eukaryota</taxon>
        <taxon>Sar</taxon>
        <taxon>Stramenopiles</taxon>
        <taxon>Ochrophyta</taxon>
        <taxon>Bacillariophyta</taxon>
        <taxon>Bacillariophyceae</taxon>
        <taxon>Bacillariophycidae</taxon>
        <taxon>Bacillariales</taxon>
        <taxon>Bacillariaceae</taxon>
        <taxon>Pseudo-nitzschia</taxon>
    </lineage>
</organism>
<name>A0A448ZMQ3_9STRA</name>
<evidence type="ECO:0000256" key="1">
    <source>
        <dbReference type="SAM" id="Phobius"/>
    </source>
</evidence>
<keyword evidence="1" id="KW-0812">Transmembrane</keyword>
<proteinExistence type="predicted"/>
<dbReference type="InterPro" id="IPR003848">
    <property type="entry name" value="DUF218"/>
</dbReference>
<evidence type="ECO:0000313" key="3">
    <source>
        <dbReference type="EMBL" id="VEU43312.1"/>
    </source>
</evidence>
<evidence type="ECO:0000313" key="4">
    <source>
        <dbReference type="Proteomes" id="UP000291116"/>
    </source>
</evidence>
<protein>
    <recommendedName>
        <fullName evidence="2">DUF218 domain-containing protein</fullName>
    </recommendedName>
</protein>
<evidence type="ECO:0000259" key="2">
    <source>
        <dbReference type="Pfam" id="PF02698"/>
    </source>
</evidence>
<dbReference type="Proteomes" id="UP000291116">
    <property type="component" value="Unassembled WGS sequence"/>
</dbReference>